<dbReference type="EMBL" id="CAJNRE010016557">
    <property type="protein sequence ID" value="CAF2146988.1"/>
    <property type="molecule type" value="Genomic_DNA"/>
</dbReference>
<comment type="caution">
    <text evidence="3">The sequence shown here is derived from an EMBL/GenBank/DDBJ whole genome shotgun (WGS) entry which is preliminary data.</text>
</comment>
<evidence type="ECO:0000313" key="1">
    <source>
        <dbReference type="EMBL" id="CAF1972703.1"/>
    </source>
</evidence>
<dbReference type="EMBL" id="CAJOBI010192545">
    <property type="protein sequence ID" value="CAF4966044.1"/>
    <property type="molecule type" value="Genomic_DNA"/>
</dbReference>
<evidence type="ECO:0000313" key="2">
    <source>
        <dbReference type="EMBL" id="CAF2146988.1"/>
    </source>
</evidence>
<evidence type="ECO:0000313" key="3">
    <source>
        <dbReference type="EMBL" id="CAF4399230.1"/>
    </source>
</evidence>
<proteinExistence type="predicted"/>
<dbReference type="Proteomes" id="UP000663824">
    <property type="component" value="Unassembled WGS sequence"/>
</dbReference>
<dbReference type="EMBL" id="CAJNRF010000649">
    <property type="protein sequence ID" value="CAF1972703.1"/>
    <property type="molecule type" value="Genomic_DNA"/>
</dbReference>
<dbReference type="Proteomes" id="UP000663856">
    <property type="component" value="Unassembled WGS sequence"/>
</dbReference>
<name>A0A820P4T2_9BILA</name>
<dbReference type="AlphaFoldDB" id="A0A820P4T2"/>
<evidence type="ECO:0000313" key="5">
    <source>
        <dbReference type="Proteomes" id="UP000663866"/>
    </source>
</evidence>
<reference evidence="3" key="1">
    <citation type="submission" date="2021-02" db="EMBL/GenBank/DDBJ databases">
        <authorList>
            <person name="Nowell W R."/>
        </authorList>
    </citation>
    <scope>NUCLEOTIDE SEQUENCE</scope>
</reference>
<gene>
    <name evidence="2" type="ORF">MBJ925_LOCUS30569</name>
    <name evidence="3" type="ORF">OVN521_LOCUS34776</name>
    <name evidence="4" type="ORF">SMN809_LOCUS54890</name>
    <name evidence="1" type="ORF">WKI299_LOCUS3395</name>
</gene>
<dbReference type="Proteomes" id="UP000663866">
    <property type="component" value="Unassembled WGS sequence"/>
</dbReference>
<accession>A0A820P4T2</accession>
<evidence type="ECO:0008006" key="6">
    <source>
        <dbReference type="Google" id="ProtNLM"/>
    </source>
</evidence>
<sequence>MDTVMFLNNVQLTWLKPCLNHLQQLLNHYHVPYFTCKILDEVSKARFHSISFDASNKGNTKTYPFVIQYLSDVGVKRDLIDFLEDSREAALDIFKNIIKVIDDHQLNIYNLTSIGADDANVNFGEYHSVFKLLKDRLPHILKENVLVDIQQTELNLQRTWTTAVDLYRIITNLIKN</sequence>
<organism evidence="3 5">
    <name type="scientific">Rotaria magnacalcarata</name>
    <dbReference type="NCBI Taxonomy" id="392030"/>
    <lineage>
        <taxon>Eukaryota</taxon>
        <taxon>Metazoa</taxon>
        <taxon>Spiralia</taxon>
        <taxon>Gnathifera</taxon>
        <taxon>Rotifera</taxon>
        <taxon>Eurotatoria</taxon>
        <taxon>Bdelloidea</taxon>
        <taxon>Philodinida</taxon>
        <taxon>Philodinidae</taxon>
        <taxon>Rotaria</taxon>
    </lineage>
</organism>
<keyword evidence="5" id="KW-1185">Reference proteome</keyword>
<protein>
    <recommendedName>
        <fullName evidence="6">DUF4371 domain-containing protein</fullName>
    </recommendedName>
</protein>
<dbReference type="EMBL" id="CAJOBG010040522">
    <property type="protein sequence ID" value="CAF4399230.1"/>
    <property type="molecule type" value="Genomic_DNA"/>
</dbReference>
<dbReference type="Proteomes" id="UP000676336">
    <property type="component" value="Unassembled WGS sequence"/>
</dbReference>
<evidence type="ECO:0000313" key="4">
    <source>
        <dbReference type="EMBL" id="CAF4966044.1"/>
    </source>
</evidence>